<reference evidence="2 3" key="1">
    <citation type="journal article" date="2018" name="Int. J. Syst. Bacteriol.">
        <title>Oceaniradius stylonemae gen. nov., sp. nov., isolated from a red alga, Stylonema cornu-cervi.</title>
        <authorList>
            <person name="Jeong S."/>
        </authorList>
    </citation>
    <scope>NUCLEOTIDE SEQUENCE [LARGE SCALE GENOMIC DNA]</scope>
    <source>
        <strain evidence="2 3">StC1</strain>
    </source>
</reference>
<dbReference type="Pfam" id="PF12680">
    <property type="entry name" value="SnoaL_2"/>
    <property type="match status" value="1"/>
</dbReference>
<dbReference type="PANTHER" id="PTHR41252:SF1">
    <property type="entry name" value="BLR2505 PROTEIN"/>
    <property type="match status" value="1"/>
</dbReference>
<organism evidence="2 3">
    <name type="scientific">Oceaniradius stylonematis</name>
    <dbReference type="NCBI Taxonomy" id="2184161"/>
    <lineage>
        <taxon>Bacteria</taxon>
        <taxon>Pseudomonadati</taxon>
        <taxon>Pseudomonadota</taxon>
        <taxon>Alphaproteobacteria</taxon>
        <taxon>Hyphomicrobiales</taxon>
        <taxon>Ahrensiaceae</taxon>
        <taxon>Oceaniradius</taxon>
    </lineage>
</organism>
<feature type="domain" description="SnoaL-like" evidence="1">
    <location>
        <begin position="9"/>
        <end position="118"/>
    </location>
</feature>
<dbReference type="AlphaFoldDB" id="A0A3A8ALM9"/>
<dbReference type="EMBL" id="QFWV02000004">
    <property type="protein sequence ID" value="RKF07564.1"/>
    <property type="molecule type" value="Genomic_DNA"/>
</dbReference>
<proteinExistence type="predicted"/>
<name>A0A3A8ALM9_9HYPH</name>
<comment type="caution">
    <text evidence="2">The sequence shown here is derived from an EMBL/GenBank/DDBJ whole genome shotgun (WGS) entry which is preliminary data.</text>
</comment>
<gene>
    <name evidence="2" type="ORF">DEM25_007215</name>
</gene>
<dbReference type="InterPro" id="IPR037401">
    <property type="entry name" value="SnoaL-like"/>
</dbReference>
<dbReference type="RefSeq" id="WP_109765633.1">
    <property type="nucleotide sequence ID" value="NZ_CP159474.1"/>
</dbReference>
<keyword evidence="3" id="KW-1185">Reference proteome</keyword>
<dbReference type="Proteomes" id="UP000246132">
    <property type="component" value="Unassembled WGS sequence"/>
</dbReference>
<dbReference type="InterPro" id="IPR032710">
    <property type="entry name" value="NTF2-like_dom_sf"/>
</dbReference>
<evidence type="ECO:0000259" key="1">
    <source>
        <dbReference type="Pfam" id="PF12680"/>
    </source>
</evidence>
<dbReference type="Gene3D" id="3.10.450.50">
    <property type="match status" value="1"/>
</dbReference>
<dbReference type="OrthoDB" id="582171at2"/>
<protein>
    <submittedName>
        <fullName evidence="2">Nuclear transport factor 2 family protein</fullName>
    </submittedName>
</protein>
<dbReference type="PANTHER" id="PTHR41252">
    <property type="entry name" value="BLR2505 PROTEIN"/>
    <property type="match status" value="1"/>
</dbReference>
<accession>A0A3A8ALM9</accession>
<evidence type="ECO:0000313" key="2">
    <source>
        <dbReference type="EMBL" id="RKF07564.1"/>
    </source>
</evidence>
<evidence type="ECO:0000313" key="3">
    <source>
        <dbReference type="Proteomes" id="UP000246132"/>
    </source>
</evidence>
<dbReference type="SUPFAM" id="SSF54427">
    <property type="entry name" value="NTF2-like"/>
    <property type="match status" value="1"/>
</dbReference>
<sequence>MTDRTPIAVENWYAAIKAGDWAALRAAATPDVVIDYPAPDGVLPWSGEWKGPDQLQAFFRTVGEHLSVERVDVTETFETGDAFITVLKGRWTIRSNGRNVNARVVNIFKIKNGLIARYQVHNDTAAFAIALG</sequence>